<organism evidence="3 4">
    <name type="scientific">Sphingomicrobium clamense</name>
    <dbReference type="NCBI Taxonomy" id="2851013"/>
    <lineage>
        <taxon>Bacteria</taxon>
        <taxon>Pseudomonadati</taxon>
        <taxon>Pseudomonadota</taxon>
        <taxon>Alphaproteobacteria</taxon>
        <taxon>Sphingomonadales</taxon>
        <taxon>Sphingomonadaceae</taxon>
        <taxon>Sphingomicrobium</taxon>
    </lineage>
</organism>
<dbReference type="InterPro" id="IPR003148">
    <property type="entry name" value="RCK_N"/>
</dbReference>
<feature type="transmembrane region" description="Helical" evidence="1">
    <location>
        <begin position="98"/>
        <end position="117"/>
    </location>
</feature>
<dbReference type="Pfam" id="PF02254">
    <property type="entry name" value="TrkA_N"/>
    <property type="match status" value="1"/>
</dbReference>
<keyword evidence="1" id="KW-1133">Transmembrane helix</keyword>
<dbReference type="InterPro" id="IPR050721">
    <property type="entry name" value="Trk_Ktr_HKT_K-transport"/>
</dbReference>
<keyword evidence="3" id="KW-0813">Transport</keyword>
<name>A0ABS6V5I7_9SPHN</name>
<gene>
    <name evidence="3" type="ORF">KTQ36_05705</name>
</gene>
<evidence type="ECO:0000259" key="2">
    <source>
        <dbReference type="PROSITE" id="PS51201"/>
    </source>
</evidence>
<dbReference type="PANTHER" id="PTHR43833:SF9">
    <property type="entry name" value="POTASSIUM CHANNEL PROTEIN YUGO-RELATED"/>
    <property type="match status" value="1"/>
</dbReference>
<keyword evidence="1" id="KW-0812">Transmembrane</keyword>
<dbReference type="PANTHER" id="PTHR43833">
    <property type="entry name" value="POTASSIUM CHANNEL PROTEIN 2-RELATED-RELATED"/>
    <property type="match status" value="1"/>
</dbReference>
<proteinExistence type="predicted"/>
<comment type="caution">
    <text evidence="3">The sequence shown here is derived from an EMBL/GenBank/DDBJ whole genome shotgun (WGS) entry which is preliminary data.</text>
</comment>
<evidence type="ECO:0000313" key="3">
    <source>
        <dbReference type="EMBL" id="MBW0144789.1"/>
    </source>
</evidence>
<keyword evidence="3" id="KW-0407">Ion channel</keyword>
<dbReference type="Pfam" id="PF07885">
    <property type="entry name" value="Ion_trans_2"/>
    <property type="match status" value="1"/>
</dbReference>
<keyword evidence="1" id="KW-0472">Membrane</keyword>
<dbReference type="Proteomes" id="UP000698028">
    <property type="component" value="Unassembled WGS sequence"/>
</dbReference>
<keyword evidence="3" id="KW-0406">Ion transport</keyword>
<dbReference type="EMBL" id="JAHVAH010000001">
    <property type="protein sequence ID" value="MBW0144789.1"/>
    <property type="molecule type" value="Genomic_DNA"/>
</dbReference>
<keyword evidence="4" id="KW-1185">Reference proteome</keyword>
<feature type="transmembrane region" description="Helical" evidence="1">
    <location>
        <begin position="20"/>
        <end position="44"/>
    </location>
</feature>
<dbReference type="PROSITE" id="PS51201">
    <property type="entry name" value="RCK_N"/>
    <property type="match status" value="1"/>
</dbReference>
<evidence type="ECO:0000313" key="4">
    <source>
        <dbReference type="Proteomes" id="UP000698028"/>
    </source>
</evidence>
<accession>A0ABS6V5I7</accession>
<sequence length="347" mass="37796">MERRRPPQIALLKQKSPLSVGAQLAIRFLLLLALLAVIILVHWIERDAFVDNVDGEMSFADVIYFTMISATTTGYGDIVPVTERARLFDALVVTPARIFFILILAGTAYSFVIKRSWDKWIMRRLQRTLEDHIVVAGFGTSGSEAVHELVARGEDPRKIVVIDQNTESLAKAERMGCIIMQADATRDETLEAVRIRQAATMIISAGRDDTSILICLTARHLCPDLPISLAVRAEDNEFPARAAGATTVINPVSFAGLLLAGSAHGAGISDYLADLASATGRVRLHERVIENFEVGKSLAEVAVGLGVRILRDGKPIGFWQDGAKKLEAGDRIIEIIPGHAFPPCPPA</sequence>
<protein>
    <submittedName>
        <fullName evidence="3">Potassium channel family protein</fullName>
    </submittedName>
</protein>
<feature type="domain" description="RCK N-terminal" evidence="2">
    <location>
        <begin position="130"/>
        <end position="250"/>
    </location>
</feature>
<dbReference type="GO" id="GO:0034220">
    <property type="term" value="P:monoatomic ion transmembrane transport"/>
    <property type="evidence" value="ECO:0007669"/>
    <property type="project" value="UniProtKB-KW"/>
</dbReference>
<reference evidence="3 4" key="1">
    <citation type="submission" date="2021-07" db="EMBL/GenBank/DDBJ databases">
        <title>The draft genome sequence of Sphingomicrobium sp. B8.</title>
        <authorList>
            <person name="Mu L."/>
        </authorList>
    </citation>
    <scope>NUCLEOTIDE SEQUENCE [LARGE SCALE GENOMIC DNA]</scope>
    <source>
        <strain evidence="3 4">B8</strain>
    </source>
</reference>
<evidence type="ECO:0000256" key="1">
    <source>
        <dbReference type="SAM" id="Phobius"/>
    </source>
</evidence>
<dbReference type="InterPro" id="IPR013099">
    <property type="entry name" value="K_chnl_dom"/>
</dbReference>
<dbReference type="RefSeq" id="WP_218632749.1">
    <property type="nucleotide sequence ID" value="NZ_JAHVAH010000001.1"/>
</dbReference>